<dbReference type="Gene3D" id="3.40.50.1820">
    <property type="entry name" value="alpha/beta hydrolase"/>
    <property type="match status" value="1"/>
</dbReference>
<dbReference type="EMBL" id="SKFG01000001">
    <property type="protein sequence ID" value="TCZ80970.1"/>
    <property type="molecule type" value="Genomic_DNA"/>
</dbReference>
<feature type="transmembrane region" description="Helical" evidence="15">
    <location>
        <begin position="3490"/>
        <end position="3509"/>
    </location>
</feature>
<dbReference type="NCBIfam" id="TIGR01733">
    <property type="entry name" value="AA-adenyl-dom"/>
    <property type="match status" value="3"/>
</dbReference>
<evidence type="ECO:0000256" key="5">
    <source>
        <dbReference type="ARBA" id="ARBA00022450"/>
    </source>
</evidence>
<evidence type="ECO:0000256" key="9">
    <source>
        <dbReference type="ARBA" id="ARBA00022737"/>
    </source>
</evidence>
<dbReference type="GO" id="GO:0005886">
    <property type="term" value="C:plasma membrane"/>
    <property type="evidence" value="ECO:0007669"/>
    <property type="project" value="UniProtKB-SubCell"/>
</dbReference>
<comment type="similarity">
    <text evidence="3">Belongs to the ATP-dependent AMP-binding enzyme family.</text>
</comment>
<feature type="transmembrane region" description="Helical" evidence="15">
    <location>
        <begin position="3259"/>
        <end position="3279"/>
    </location>
</feature>
<dbReference type="InterPro" id="IPR036736">
    <property type="entry name" value="ACP-like_sf"/>
</dbReference>
<dbReference type="FunFam" id="3.40.50.12780:FF:000012">
    <property type="entry name" value="Non-ribosomal peptide synthetase"/>
    <property type="match status" value="2"/>
</dbReference>
<dbReference type="InterPro" id="IPR011701">
    <property type="entry name" value="MFS"/>
</dbReference>
<dbReference type="InterPro" id="IPR001031">
    <property type="entry name" value="Thioesterase"/>
</dbReference>
<evidence type="ECO:0000256" key="13">
    <source>
        <dbReference type="ARBA" id="ARBA00023268"/>
    </source>
</evidence>
<dbReference type="Pfam" id="PF07690">
    <property type="entry name" value="MFS_1"/>
    <property type="match status" value="1"/>
</dbReference>
<evidence type="ECO:0000256" key="3">
    <source>
        <dbReference type="ARBA" id="ARBA00006432"/>
    </source>
</evidence>
<evidence type="ECO:0000256" key="7">
    <source>
        <dbReference type="ARBA" id="ARBA00022598"/>
    </source>
</evidence>
<dbReference type="InterPro" id="IPR036259">
    <property type="entry name" value="MFS_trans_sf"/>
</dbReference>
<evidence type="ECO:0000259" key="16">
    <source>
        <dbReference type="PROSITE" id="PS50075"/>
    </source>
</evidence>
<dbReference type="Gene3D" id="1.10.1200.10">
    <property type="entry name" value="ACP-like"/>
    <property type="match status" value="3"/>
</dbReference>
<dbReference type="GO" id="GO:0005829">
    <property type="term" value="C:cytosol"/>
    <property type="evidence" value="ECO:0007669"/>
    <property type="project" value="TreeGrafter"/>
</dbReference>
<keyword evidence="12" id="KW-0045">Antibiotic biosynthesis</keyword>
<feature type="transmembrane region" description="Helical" evidence="15">
    <location>
        <begin position="3468"/>
        <end position="3484"/>
    </location>
</feature>
<evidence type="ECO:0000313" key="18">
    <source>
        <dbReference type="EMBL" id="TCZ80970.1"/>
    </source>
</evidence>
<dbReference type="SUPFAM" id="SSF53474">
    <property type="entry name" value="alpha/beta-Hydrolases"/>
    <property type="match status" value="1"/>
</dbReference>
<dbReference type="Pfam" id="PF00550">
    <property type="entry name" value="PP-binding"/>
    <property type="match status" value="3"/>
</dbReference>
<dbReference type="NCBIfam" id="NF003417">
    <property type="entry name" value="PRK04813.1"/>
    <property type="match status" value="3"/>
</dbReference>
<feature type="transmembrane region" description="Helical" evidence="15">
    <location>
        <begin position="3233"/>
        <end position="3252"/>
    </location>
</feature>
<keyword evidence="13" id="KW-0511">Multifunctional enzyme</keyword>
<comment type="caution">
    <text evidence="18">The sequence shown here is derived from an EMBL/GenBank/DDBJ whole genome shotgun (WGS) entry which is preliminary data.</text>
</comment>
<evidence type="ECO:0000256" key="11">
    <source>
        <dbReference type="ARBA" id="ARBA00023136"/>
    </source>
</evidence>
<dbReference type="Pfam" id="PF00668">
    <property type="entry name" value="Condensation"/>
    <property type="match status" value="3"/>
</dbReference>
<protein>
    <submittedName>
        <fullName evidence="18">Amino acid adenylation domain-containing protein</fullName>
    </submittedName>
</protein>
<evidence type="ECO:0000256" key="10">
    <source>
        <dbReference type="ARBA" id="ARBA00022989"/>
    </source>
</evidence>
<evidence type="ECO:0000256" key="4">
    <source>
        <dbReference type="ARBA" id="ARBA00022448"/>
    </source>
</evidence>
<organism evidence="18 19">
    <name type="scientific">Paenibacillus albiflavus</name>
    <dbReference type="NCBI Taxonomy" id="2545760"/>
    <lineage>
        <taxon>Bacteria</taxon>
        <taxon>Bacillati</taxon>
        <taxon>Bacillota</taxon>
        <taxon>Bacilli</taxon>
        <taxon>Bacillales</taxon>
        <taxon>Paenibacillaceae</taxon>
        <taxon>Paenibacillus</taxon>
    </lineage>
</organism>
<dbReference type="GO" id="GO:0044550">
    <property type="term" value="P:secondary metabolite biosynthetic process"/>
    <property type="evidence" value="ECO:0007669"/>
    <property type="project" value="UniProtKB-ARBA"/>
</dbReference>
<dbReference type="GO" id="GO:0022857">
    <property type="term" value="F:transmembrane transporter activity"/>
    <property type="evidence" value="ECO:0007669"/>
    <property type="project" value="InterPro"/>
</dbReference>
<dbReference type="Gene3D" id="3.30.559.30">
    <property type="entry name" value="Nonribosomal peptide synthetase, condensation domain"/>
    <property type="match status" value="3"/>
</dbReference>
<feature type="transmembrane region" description="Helical" evidence="15">
    <location>
        <begin position="3580"/>
        <end position="3599"/>
    </location>
</feature>
<dbReference type="Pfam" id="PF13193">
    <property type="entry name" value="AMP-binding_C"/>
    <property type="match status" value="3"/>
</dbReference>
<reference evidence="18 19" key="1">
    <citation type="submission" date="2019-03" db="EMBL/GenBank/DDBJ databases">
        <authorList>
            <person name="Kim M.K.M."/>
        </authorList>
    </citation>
    <scope>NUCLEOTIDE SEQUENCE [LARGE SCALE GENOMIC DNA]</scope>
    <source>
        <strain evidence="18 19">18JY21-1</strain>
    </source>
</reference>
<dbReference type="Pfam" id="PF00975">
    <property type="entry name" value="Thioesterase"/>
    <property type="match status" value="1"/>
</dbReference>
<dbReference type="SUPFAM" id="SSF47336">
    <property type="entry name" value="ACP-like"/>
    <property type="match status" value="2"/>
</dbReference>
<feature type="domain" description="Carrier" evidence="16">
    <location>
        <begin position="1762"/>
        <end position="1837"/>
    </location>
</feature>
<dbReference type="InterPro" id="IPR029058">
    <property type="entry name" value="AB_hydrolase_fold"/>
</dbReference>
<dbReference type="RefSeq" id="WP_132415798.1">
    <property type="nucleotide sequence ID" value="NZ_SKFG01000001.1"/>
</dbReference>
<dbReference type="Pfam" id="PF00501">
    <property type="entry name" value="AMP-binding"/>
    <property type="match status" value="3"/>
</dbReference>
<dbReference type="InterPro" id="IPR020806">
    <property type="entry name" value="PKS_PP-bd"/>
</dbReference>
<dbReference type="Gene3D" id="3.30.559.10">
    <property type="entry name" value="Chloramphenicol acetyltransferase-like domain"/>
    <property type="match status" value="2"/>
</dbReference>
<dbReference type="Gene3D" id="2.30.38.10">
    <property type="entry name" value="Luciferase, Domain 3"/>
    <property type="match status" value="3"/>
</dbReference>
<dbReference type="SUPFAM" id="SSF52777">
    <property type="entry name" value="CoA-dependent acyltransferases"/>
    <property type="match status" value="5"/>
</dbReference>
<dbReference type="SMART" id="SM00823">
    <property type="entry name" value="PKS_PP"/>
    <property type="match status" value="3"/>
</dbReference>
<dbReference type="SUPFAM" id="SSF56801">
    <property type="entry name" value="Acetyl-CoA synthetase-like"/>
    <property type="match status" value="3"/>
</dbReference>
<feature type="transmembrane region" description="Helical" evidence="15">
    <location>
        <begin position="3403"/>
        <end position="3429"/>
    </location>
</feature>
<dbReference type="InterPro" id="IPR000873">
    <property type="entry name" value="AMP-dep_synth/lig_dom"/>
</dbReference>
<dbReference type="InterPro" id="IPR023213">
    <property type="entry name" value="CAT-like_dom_sf"/>
</dbReference>
<dbReference type="PROSITE" id="PS50075">
    <property type="entry name" value="CARRIER"/>
    <property type="match status" value="3"/>
</dbReference>
<name>A0A4R4ENG4_9BACL</name>
<comment type="cofactor">
    <cofactor evidence="1">
        <name>pantetheine 4'-phosphate</name>
        <dbReference type="ChEBI" id="CHEBI:47942"/>
    </cofactor>
</comment>
<keyword evidence="7" id="KW-0436">Ligase</keyword>
<dbReference type="GO" id="GO:0016874">
    <property type="term" value="F:ligase activity"/>
    <property type="evidence" value="ECO:0007669"/>
    <property type="project" value="UniProtKB-KW"/>
</dbReference>
<evidence type="ECO:0000256" key="14">
    <source>
        <dbReference type="SAM" id="MobiDB-lite"/>
    </source>
</evidence>
<dbReference type="CDD" id="cd19531">
    <property type="entry name" value="LCL_NRPS-like"/>
    <property type="match status" value="2"/>
</dbReference>
<dbReference type="Proteomes" id="UP000295418">
    <property type="component" value="Unassembled WGS sequence"/>
</dbReference>
<dbReference type="PROSITE" id="PS00012">
    <property type="entry name" value="PHOSPHOPANTETHEINE"/>
    <property type="match status" value="1"/>
</dbReference>
<feature type="transmembrane region" description="Helical" evidence="15">
    <location>
        <begin position="3285"/>
        <end position="3302"/>
    </location>
</feature>
<dbReference type="PANTHER" id="PTHR45527">
    <property type="entry name" value="NONRIBOSOMAL PEPTIDE SYNTHETASE"/>
    <property type="match status" value="1"/>
</dbReference>
<dbReference type="GO" id="GO:0008610">
    <property type="term" value="P:lipid biosynthetic process"/>
    <property type="evidence" value="ECO:0007669"/>
    <property type="project" value="UniProtKB-ARBA"/>
</dbReference>
<dbReference type="InterPro" id="IPR006162">
    <property type="entry name" value="Ppantetheine_attach_site"/>
</dbReference>
<dbReference type="FunFam" id="3.30.300.30:FF:000010">
    <property type="entry name" value="Enterobactin synthetase component F"/>
    <property type="match status" value="3"/>
</dbReference>
<evidence type="ECO:0000256" key="1">
    <source>
        <dbReference type="ARBA" id="ARBA00001957"/>
    </source>
</evidence>
<dbReference type="SUPFAM" id="SSF103473">
    <property type="entry name" value="MFS general substrate transporter"/>
    <property type="match status" value="1"/>
</dbReference>
<dbReference type="FunFam" id="3.40.50.980:FF:000001">
    <property type="entry name" value="Non-ribosomal peptide synthetase"/>
    <property type="match status" value="3"/>
</dbReference>
<dbReference type="GO" id="GO:0017000">
    <property type="term" value="P:antibiotic biosynthetic process"/>
    <property type="evidence" value="ECO:0007669"/>
    <property type="project" value="UniProtKB-KW"/>
</dbReference>
<feature type="transmembrane region" description="Helical" evidence="15">
    <location>
        <begin position="3435"/>
        <end position="3456"/>
    </location>
</feature>
<dbReference type="Gene3D" id="3.40.50.980">
    <property type="match status" value="6"/>
</dbReference>
<evidence type="ECO:0000256" key="2">
    <source>
        <dbReference type="ARBA" id="ARBA00004651"/>
    </source>
</evidence>
<keyword evidence="9" id="KW-0677">Repeat</keyword>
<dbReference type="FunFam" id="3.30.559.30:FF:000001">
    <property type="entry name" value="Non-ribosomal peptide synthetase"/>
    <property type="match status" value="1"/>
</dbReference>
<keyword evidence="19" id="KW-1185">Reference proteome</keyword>
<dbReference type="InterPro" id="IPR009081">
    <property type="entry name" value="PP-bd_ACP"/>
</dbReference>
<keyword evidence="5" id="KW-0596">Phosphopantetheine</keyword>
<feature type="domain" description="Major facilitator superfamily (MFS) profile" evidence="17">
    <location>
        <begin position="3179"/>
        <end position="3604"/>
    </location>
</feature>
<keyword evidence="6" id="KW-0597">Phosphoprotein</keyword>
<evidence type="ECO:0000259" key="17">
    <source>
        <dbReference type="PROSITE" id="PS50850"/>
    </source>
</evidence>
<proteinExistence type="inferred from homology"/>
<feature type="region of interest" description="Disordered" evidence="14">
    <location>
        <begin position="1742"/>
        <end position="1765"/>
    </location>
</feature>
<dbReference type="InterPro" id="IPR001242">
    <property type="entry name" value="Condensation_dom"/>
</dbReference>
<dbReference type="OrthoDB" id="9765680at2"/>
<dbReference type="FunFam" id="2.30.38.10:FF:000001">
    <property type="entry name" value="Non-ribosomal peptide synthetase PvdI"/>
    <property type="match status" value="2"/>
</dbReference>
<feature type="transmembrane region" description="Helical" evidence="15">
    <location>
        <begin position="3351"/>
        <end position="3372"/>
    </location>
</feature>
<feature type="domain" description="Carrier" evidence="16">
    <location>
        <begin position="2815"/>
        <end position="2886"/>
    </location>
</feature>
<dbReference type="InterPro" id="IPR025110">
    <property type="entry name" value="AMP-bd_C"/>
</dbReference>
<feature type="domain" description="Carrier" evidence="16">
    <location>
        <begin position="717"/>
        <end position="792"/>
    </location>
</feature>
<dbReference type="FunFam" id="1.10.1200.10:FF:000005">
    <property type="entry name" value="Nonribosomal peptide synthetase 1"/>
    <property type="match status" value="2"/>
</dbReference>
<dbReference type="InterPro" id="IPR010071">
    <property type="entry name" value="AA_adenyl_dom"/>
</dbReference>
<dbReference type="GO" id="GO:0031177">
    <property type="term" value="F:phosphopantetheine binding"/>
    <property type="evidence" value="ECO:0007669"/>
    <property type="project" value="InterPro"/>
</dbReference>
<feature type="transmembrane region" description="Helical" evidence="15">
    <location>
        <begin position="3323"/>
        <end position="3345"/>
    </location>
</feature>
<dbReference type="InterPro" id="IPR045851">
    <property type="entry name" value="AMP-bd_C_sf"/>
</dbReference>
<evidence type="ECO:0000256" key="12">
    <source>
        <dbReference type="ARBA" id="ARBA00023194"/>
    </source>
</evidence>
<feature type="transmembrane region" description="Helical" evidence="15">
    <location>
        <begin position="3530"/>
        <end position="3548"/>
    </location>
</feature>
<dbReference type="InterPro" id="IPR020846">
    <property type="entry name" value="MFS_dom"/>
</dbReference>
<keyword evidence="4" id="KW-0813">Transport</keyword>
<keyword evidence="10 15" id="KW-1133">Transmembrane helix</keyword>
<dbReference type="GO" id="GO:0043041">
    <property type="term" value="P:amino acid activation for nonribosomal peptide biosynthetic process"/>
    <property type="evidence" value="ECO:0007669"/>
    <property type="project" value="TreeGrafter"/>
</dbReference>
<accession>A0A4R4ENG4</accession>
<dbReference type="PROSITE" id="PS50850">
    <property type="entry name" value="MFS"/>
    <property type="match status" value="1"/>
</dbReference>
<gene>
    <name evidence="18" type="ORF">E0485_01420</name>
</gene>
<keyword evidence="8 15" id="KW-0812">Transmembrane</keyword>
<evidence type="ECO:0000256" key="8">
    <source>
        <dbReference type="ARBA" id="ARBA00022692"/>
    </source>
</evidence>
<comment type="subcellular location">
    <subcellularLocation>
        <location evidence="2">Cell membrane</location>
        <topology evidence="2">Multi-pass membrane protein</topology>
    </subcellularLocation>
</comment>
<dbReference type="PANTHER" id="PTHR45527:SF1">
    <property type="entry name" value="FATTY ACID SYNTHASE"/>
    <property type="match status" value="1"/>
</dbReference>
<dbReference type="Gene3D" id="3.30.300.30">
    <property type="match status" value="3"/>
</dbReference>
<dbReference type="PROSITE" id="PS00455">
    <property type="entry name" value="AMP_BINDING"/>
    <property type="match status" value="3"/>
</dbReference>
<dbReference type="InterPro" id="IPR020845">
    <property type="entry name" value="AMP-binding_CS"/>
</dbReference>
<evidence type="ECO:0000256" key="6">
    <source>
        <dbReference type="ARBA" id="ARBA00022553"/>
    </source>
</evidence>
<evidence type="ECO:0000256" key="15">
    <source>
        <dbReference type="SAM" id="Phobius"/>
    </source>
</evidence>
<dbReference type="Gene3D" id="1.20.1250.20">
    <property type="entry name" value="MFS general substrate transporter like domains"/>
    <property type="match status" value="1"/>
</dbReference>
<dbReference type="CDD" id="cd06173">
    <property type="entry name" value="MFS_MefA_like"/>
    <property type="match status" value="1"/>
</dbReference>
<evidence type="ECO:0000313" key="19">
    <source>
        <dbReference type="Proteomes" id="UP000295418"/>
    </source>
</evidence>
<keyword evidence="11 15" id="KW-0472">Membrane</keyword>
<sequence>MNKFFSESITLGSYIESRTEIDFSPDSVNFTIDPSLTNRIKSIADKDKISVNNLLFTAFTTLLFKYTREEEHRIENIVVTGNSSNPFGYALIKNVINENETFRSASIKLYAEFSEFSISGDESDLYHDVIFDTVTMLKEIPLLKELKFGIWIRFSEILQGIKGRIEFNTSRFEKNEIKQKCEHFINILKKVTENPELKLCEIDMLSDVEKKRILVDFNDTKMEFPKDKTISALFEDQVEKTPDNLAAVYEDKKLTYRELNEKANRLARVLRDKGVVQDSIVGVMAKPSIEMLIGILATVKAGGGFLPIDTNYPKERIQYMLEDSGTSILLTQKDLPEIDFTGEIIDLNNEEGYSSEGGNLTSINSPNALAYVIYTSGSTGRPKGVMVEHSSLVNLCIWHNDYYEVDESDRSAKYAGAGFDASVMEIFPYLICGASIHILSDELKLDVNKLNEYYHENEISIGFIPTQMCEQFIRLENHSLRKLITGADILRYTEIKSYEIHNNYGPTEYTVVSTVFKIDQEYKNIPIGKPIYNTKIYIVDHHNNLQPIGVPGEICLSGSGMSRGYLNNETLSKDKFIENTFETGTYLYKTGDLGRWLTNGNIEFLGRIDSQVKIRGYRIELGEIESQLLKYEGIKQAVVVDRQDGQGNKYLCAYMVSEEEIIVPELRKTLSQSLPSFMIPTHFMQIEKMPITANGKINRKALPESDGEIDTGVEYVAPTNEVEEKLVKIWSEVLEVDRIGINDDFFTLGGHSLKAIKIAFMIQRELNADLSVGKILSHPTVRVLGEYIGKTEEAVYSPIEVVEEKELYEVSSAQKRMYALHQFSKQEIHYNLPFILLLEGELDRNKVEETLSKLVQRHEAFRTSFELEAGEIMQRIHQTVECKFAYEEINTDSEEMMKDEVEKFVKPFDLSKAPLLRVKLIRLAAEKHLFMFDMHHIISDGTSMSIFMEEFTKLYRGESLKELSVKYKDYSAWEHNLLKSEAMKKQEKYWTELFRDGVPVLDLPMDEPRPALQSFEGESIGFRLNKNLTEKLKKVGKDSGATLYMTLLSAYNILLAKYSGQEDIVVGSATAGRSHDDLQGVMGMFVNTLALRNYPEGKKSFADFLGEVKQNALSAYENQDYPFDRLVEALNLRKDVSRNPLFDTMLVLQNTDTKEMELENISIREYAYRGKVSKIDMTLEAEEVGEEIRFNLEYCTKLFKRETIERVVQHFINIVKVVTENPEIKLLDIDMLTEDERHQLLHKFNDTYTEYPSGKSIHELFEEQVERTPDHIAIVFEDKELTYRELNNKANQVARTLRDEGIEENKIVGILISRSAELLIGILGVLKAGGTYLPIDTQYPSDRIEYMLKDSGAGILLTQESCRKQTEGLGIQVVGIEKIVEASEQSVENLNLKYRPDRQMYLIYTSGSTGNPKGAMVRADSFTNLMNWFTRDFEINESDNILLIAPVGFDLAQKNLYASLIKGGRLIVLPEKIYSYKNVLSLMDEQKVTIVNCTPSAFQILVDTTSDYRELRHLKRVFLGGEPINIPKLLSWINTPYYQAEIVNTYGPTECTDIATSYRIPNEQIRNIEMIPIGKPIDNVKLYIVNKDDQLLTIGQPGELCIAGDSLGTGYLNRPELTAEKFVSNPFVAGTKMYRTGDLARWLPDGNVEYLGRIDHQVKIRGFRIELGEIESQLLCYPNVMEAVVVARGEGGSKYLCAYIVGDKELTVGELRVYLSKVLPDYMIPSYFVQLDKFPLTPNGKVDRKALPEPDGSMETGTEYEAPRNETEEKLAEIWQEVLHVDVVGINDNFFFMGGHSLKAIKMAAIVQRDLLVEISVDEIFKNPTVRQLAEYVGNTKEAEYSSIEAVEERERYEVSSAQKRLFALNQFAKEEISYNIPYMFVFDGKLDREKLSESFSKLVQRHEVFRTCFELEEGEIKQKIDETIAFSVEYEELNLDSEAMITSEAKKFVKPFDLEKSPLLRVKLIRLAAEKHVVMMDMHHIISDGTSMGIILEELAKMYKGEALEELKIQYKDYSAWEHKMIESEAMKKQEAYWTNLFSDEIPVLNLPIDYPRPSFQSFEGESIGFHLDKHVTEKLKHICKTKEVTLYMMLLSAYNVLLSKYSGQENIVVGSPISGRPHADLQYMVGMFVNTLAMRNYPGRTKTFAGFLQEVKKKALCAYEHQNVQFDRLVENLNLRKDLSRNPLFDTMFVLQNTDTKDMELDGVTIKQLPFERGVSKFDLTLGAEEKGEEICFELEYCTKLFKRETIERMIAHFQNIVKAVVENPDIQLCKIEMLSAEEKKEVVVDFNNTKAPYPQDKTICEVFEEQVEKTPDQIAVVYENRKLTYRELNEKANQLAGVLRGKGVKPDTIVGIMVDRSVEMMVGIMGIIKAGGAYLPISPDYPNDRITYMLEDSKTTLLLTQKHLMHTIQFEGMVLDLEDEQWYQGDKTNVEIVNHPNDLVYVIYTSGSTGRPKGVMIQHGNVINLVTGLGKIIYDQYTGPLQVALVAHYVFDASVKQIFASLLRGDCLHIIPEDYRTIGEKLVEYYIDHAIDVSDGTPSHLKLILSDNREIIKEMTVKHFIFGGEELTVSAVKDFFTLCGERKPEITNIYGPTECCVDSTAFLIDRARLDQLNTIPIGRPLVNYCVYVLDKDNHPQPVGVPGELCIAGNGLARGYLNNLELTEEKFVANPFAPGERMYKTGDLVKWLPDGNVQFLGRIDHQVKIRGYRIEIGEIEATIKSYPPVQDAVVLVREDSAGENRIFAYIVPKTHSEEKYSEAGIKEYVKKQLPQYMIPAKFDQLELIPLNTNGKVDRFALPAPDLLSRDSDEGFVAPRNKEEMDMAEIWAGVLGIVKIGIDEDFFDLGGDSFKAIKLVRSISNNLGVMELFKNSTIRELVAYLSQSKGAGNDGNRTMLHELTKPIDEKHKVVSLICFPYGGGSAISYQPLANALPKNYSLYAVELPGHDYSCPDEELASIEESAARCLEEIKQKVKGPVVLYGHCLGATMSVLLAPKLEEAGIQVNGVVVGAMFPTPRITNKFFDIWEKIFPTQLTDKGNRDMLIMIGGLNSEFSSDETEFVLRNLKHDAKECVKWYTRHYSNKNNTKFHAPITCIIGEGDRATEFYQERYKEWEYFSDDVDLRTIEHAGHFFFKNQVADLVDIIEEKIDVWKDRSSRVSETKQVNETKKTNESKENRVRLNALAKNKVVPSMRLFLMVAFVQIISEIGTILSTFGTGIWVFNQTNALSEFAMMFLMAMVPTILVLPFAGAIVDRFDRRVILIISDLLSTVSSLGLLILLGFHELQLWHVYVFTIVLSVANSFRQPAYMAAVTQITPKMYLPQANSVSQFSVAIGGVLAAIFGGVFMESIGFQGLVIIDLITFGLSVIVLLFLRFPNTMFTRLEEPIRKELMGGWNFIMRRKSLIAMVVFFVVVNFLLSIFTVTMTPLILSFTNSTTLGILNAFSGIGVLCGAIAMLITGGMSKRAKGMVGFVIPLAISIMIAGIQPLPIYGAIALFVSSLSITITNIHWQSLIQVKVGLELQGRVFAVNRMLVALLAPVSYIVAGVLADNVFKTVLTSSVFDSPIVNLILGPGAGREMRLSLLLAGAVLLVWSIIGIKYKPLSDMDDILEDATPGEVIIKDKDKLQRIADEKVQGFTF</sequence>